<dbReference type="InterPro" id="IPR003399">
    <property type="entry name" value="Mce/MlaD"/>
</dbReference>
<protein>
    <submittedName>
        <fullName evidence="3">ABC-type transporter Mla maintaining outer membrane lipid asymmetry, component MlaD</fullName>
    </submittedName>
</protein>
<proteinExistence type="predicted"/>
<dbReference type="PANTHER" id="PTHR33371">
    <property type="entry name" value="INTERMEMBRANE PHOSPHOLIPID TRANSPORT SYSTEM BINDING PROTEIN MLAD-RELATED"/>
    <property type="match status" value="1"/>
</dbReference>
<dbReference type="STRING" id="381306.AN478_07225"/>
<dbReference type="PANTHER" id="PTHR33371:SF4">
    <property type="entry name" value="INTERMEMBRANE PHOSPHOLIPID TRANSPORT SYSTEM BINDING PROTEIN MLAD"/>
    <property type="match status" value="1"/>
</dbReference>
<dbReference type="Gene3D" id="1.10.287.1490">
    <property type="match status" value="1"/>
</dbReference>
<evidence type="ECO:0000259" key="2">
    <source>
        <dbReference type="Pfam" id="PF02470"/>
    </source>
</evidence>
<keyword evidence="4" id="KW-1185">Reference proteome</keyword>
<dbReference type="RefSeq" id="WP_054965948.1">
    <property type="nucleotide sequence ID" value="NZ_FMUN01000003.1"/>
</dbReference>
<dbReference type="Proteomes" id="UP000183104">
    <property type="component" value="Unassembled WGS sequence"/>
</dbReference>
<feature type="domain" description="Mce/MlaD" evidence="2">
    <location>
        <begin position="41"/>
        <end position="105"/>
    </location>
</feature>
<evidence type="ECO:0000256" key="1">
    <source>
        <dbReference type="SAM" id="Phobius"/>
    </source>
</evidence>
<dbReference type="AlphaFoldDB" id="A0A0N8PMX9"/>
<dbReference type="OrthoDB" id="9806984at2"/>
<keyword evidence="1" id="KW-1133">Transmembrane helix</keyword>
<evidence type="ECO:0000313" key="3">
    <source>
        <dbReference type="EMBL" id="SCY10310.1"/>
    </source>
</evidence>
<sequence>MNQRGIRIAVGLFLVITLGVMVGAAGYVLYRKGLFEEEVAFTLVAESGQHLSQGMPVVFQGHELGSVQQVDLKRQGHVEARIAIPADQHRWLRTSSTFTVENPLLGNARILVATPDMDAPLLPKDARVRTRLQDDFNQLIEEAQTVVQDLQRIGAHLREITGKVADPEGDFSQTMAHLERFSGRLADEPALLTLLTDNPATPRHFNEVLARAEAGTGEAEATIAELRQTIARTRTRLLSKGGTVSRVDALLEDLQGKLKVLDPAVHEAAASTQGLEEMRDELRITIEDTRAILRRVEAVLGEEPSTEVPLP</sequence>
<accession>A0A0N8PMX9</accession>
<organism evidence="3 4">
    <name type="scientific">Thiohalorhabdus denitrificans</name>
    <dbReference type="NCBI Taxonomy" id="381306"/>
    <lineage>
        <taxon>Bacteria</taxon>
        <taxon>Pseudomonadati</taxon>
        <taxon>Pseudomonadota</taxon>
        <taxon>Gammaproteobacteria</taxon>
        <taxon>Thiohalorhabdales</taxon>
        <taxon>Thiohalorhabdaceae</taxon>
        <taxon>Thiohalorhabdus</taxon>
    </lineage>
</organism>
<evidence type="ECO:0000313" key="4">
    <source>
        <dbReference type="Proteomes" id="UP000183104"/>
    </source>
</evidence>
<name>A0A0N8PMX9_9GAMM</name>
<dbReference type="Pfam" id="PF02470">
    <property type="entry name" value="MlaD"/>
    <property type="match status" value="1"/>
</dbReference>
<dbReference type="InterPro" id="IPR052336">
    <property type="entry name" value="MlaD_Phospholipid_Transporter"/>
</dbReference>
<gene>
    <name evidence="3" type="ORF">SAMN05661077_1209</name>
</gene>
<dbReference type="EMBL" id="FMUN01000003">
    <property type="protein sequence ID" value="SCY10310.1"/>
    <property type="molecule type" value="Genomic_DNA"/>
</dbReference>
<keyword evidence="1" id="KW-0812">Transmembrane</keyword>
<keyword evidence="1" id="KW-0472">Membrane</keyword>
<reference evidence="4" key="1">
    <citation type="submission" date="2016-10" db="EMBL/GenBank/DDBJ databases">
        <authorList>
            <person name="Varghese N."/>
        </authorList>
    </citation>
    <scope>NUCLEOTIDE SEQUENCE [LARGE SCALE GENOMIC DNA]</scope>
    <source>
        <strain evidence="4">HL 19</strain>
    </source>
</reference>
<feature type="transmembrane region" description="Helical" evidence="1">
    <location>
        <begin position="6"/>
        <end position="30"/>
    </location>
</feature>